<dbReference type="CDD" id="cd02134">
    <property type="entry name" value="KH-II_NusA_rpt1"/>
    <property type="match status" value="1"/>
</dbReference>
<dbReference type="CDD" id="cd22529">
    <property type="entry name" value="KH-II_NusA_rpt2"/>
    <property type="match status" value="1"/>
</dbReference>
<keyword evidence="5 7" id="KW-0805">Transcription regulation</keyword>
<dbReference type="Gene3D" id="3.30.300.20">
    <property type="match status" value="2"/>
</dbReference>
<keyword evidence="1 7" id="KW-0806">Transcription termination</keyword>
<dbReference type="InterPro" id="IPR013735">
    <property type="entry name" value="TF_NusA_N"/>
</dbReference>
<gene>
    <name evidence="7" type="primary">nusA</name>
    <name evidence="10" type="ORF">UY74_C0023G0002</name>
</gene>
<dbReference type="NCBIfam" id="TIGR01953">
    <property type="entry name" value="NusA"/>
    <property type="match status" value="1"/>
</dbReference>
<feature type="region of interest" description="Disordered" evidence="8">
    <location>
        <begin position="74"/>
        <end position="103"/>
    </location>
</feature>
<dbReference type="InterPro" id="IPR036555">
    <property type="entry name" value="NusA_N_sf"/>
</dbReference>
<dbReference type="PROSITE" id="PS50126">
    <property type="entry name" value="S1"/>
    <property type="match status" value="1"/>
</dbReference>
<evidence type="ECO:0000256" key="2">
    <source>
        <dbReference type="ARBA" id="ARBA00022490"/>
    </source>
</evidence>
<organism evidence="10 11">
    <name type="scientific">Candidatus Kaiserbacteria bacterium GW2011_GWC2_52_8b</name>
    <dbReference type="NCBI Taxonomy" id="1618676"/>
    <lineage>
        <taxon>Bacteria</taxon>
        <taxon>Candidatus Kaiseribacteriota</taxon>
    </lineage>
</organism>
<dbReference type="SUPFAM" id="SSF54814">
    <property type="entry name" value="Prokaryotic type KH domain (KH-domain type II)"/>
    <property type="match status" value="2"/>
</dbReference>
<dbReference type="InterPro" id="IPR012340">
    <property type="entry name" value="NA-bd_OB-fold"/>
</dbReference>
<evidence type="ECO:0000256" key="1">
    <source>
        <dbReference type="ARBA" id="ARBA00022472"/>
    </source>
</evidence>
<dbReference type="GO" id="GO:0031564">
    <property type="term" value="P:transcription antitermination"/>
    <property type="evidence" value="ECO:0007669"/>
    <property type="project" value="UniProtKB-UniRule"/>
</dbReference>
<dbReference type="SMART" id="SM00322">
    <property type="entry name" value="KH"/>
    <property type="match status" value="1"/>
</dbReference>
<accession>A0A0G1XJG4</accession>
<dbReference type="PANTHER" id="PTHR22648:SF0">
    <property type="entry name" value="TRANSCRIPTION TERMINATION_ANTITERMINATION PROTEIN NUSA"/>
    <property type="match status" value="1"/>
</dbReference>
<dbReference type="InterPro" id="IPR030842">
    <property type="entry name" value="TF_NusA_bacterial"/>
</dbReference>
<dbReference type="Pfam" id="PF08529">
    <property type="entry name" value="NusA_N"/>
    <property type="match status" value="1"/>
</dbReference>
<reference evidence="10 11" key="1">
    <citation type="journal article" date="2015" name="Nature">
        <title>rRNA introns, odd ribosomes, and small enigmatic genomes across a large radiation of phyla.</title>
        <authorList>
            <person name="Brown C.T."/>
            <person name="Hug L.A."/>
            <person name="Thomas B.C."/>
            <person name="Sharon I."/>
            <person name="Castelle C.J."/>
            <person name="Singh A."/>
            <person name="Wilkins M.J."/>
            <person name="Williams K.H."/>
            <person name="Banfield J.F."/>
        </authorList>
    </citation>
    <scope>NUCLEOTIDE SEQUENCE [LARGE SCALE GENOMIC DNA]</scope>
</reference>
<feature type="compositionally biased region" description="Basic and acidic residues" evidence="8">
    <location>
        <begin position="407"/>
        <end position="422"/>
    </location>
</feature>
<dbReference type="GO" id="GO:0005829">
    <property type="term" value="C:cytosol"/>
    <property type="evidence" value="ECO:0007669"/>
    <property type="project" value="TreeGrafter"/>
</dbReference>
<dbReference type="PANTHER" id="PTHR22648">
    <property type="entry name" value="TRANSCRIPTION TERMINATION FACTOR NUSA"/>
    <property type="match status" value="1"/>
</dbReference>
<dbReference type="FunFam" id="3.30.300.20:FF:000002">
    <property type="entry name" value="Transcription termination/antitermination protein NusA"/>
    <property type="match status" value="1"/>
</dbReference>
<dbReference type="FunFam" id="3.30.300.20:FF:000005">
    <property type="entry name" value="Transcription termination/antitermination protein NusA"/>
    <property type="match status" value="1"/>
</dbReference>
<dbReference type="InterPro" id="IPR015946">
    <property type="entry name" value="KH_dom-like_a/b"/>
</dbReference>
<keyword evidence="4 7" id="KW-0694">RNA-binding</keyword>
<evidence type="ECO:0000256" key="5">
    <source>
        <dbReference type="ARBA" id="ARBA00023015"/>
    </source>
</evidence>
<evidence type="ECO:0000313" key="11">
    <source>
        <dbReference type="Proteomes" id="UP000034445"/>
    </source>
</evidence>
<feature type="compositionally biased region" description="Basic and acidic residues" evidence="8">
    <location>
        <begin position="439"/>
        <end position="465"/>
    </location>
</feature>
<dbReference type="SUPFAM" id="SSF50249">
    <property type="entry name" value="Nucleic acid-binding proteins"/>
    <property type="match status" value="1"/>
</dbReference>
<dbReference type="Pfam" id="PF26594">
    <property type="entry name" value="KH_NusA_2nd"/>
    <property type="match status" value="1"/>
</dbReference>
<evidence type="ECO:0000256" key="3">
    <source>
        <dbReference type="ARBA" id="ARBA00022814"/>
    </source>
</evidence>
<feature type="compositionally biased region" description="Basic and acidic residues" evidence="8">
    <location>
        <begin position="86"/>
        <end position="103"/>
    </location>
</feature>
<dbReference type="InterPro" id="IPR010213">
    <property type="entry name" value="TF_NusA"/>
</dbReference>
<keyword evidence="3 7" id="KW-0889">Transcription antitermination</keyword>
<dbReference type="Gene3D" id="3.30.1480.10">
    <property type="entry name" value="NusA, N-terminal domain"/>
    <property type="match status" value="1"/>
</dbReference>
<comment type="subunit">
    <text evidence="7">Monomer. Binds directly to the core enzyme of the DNA-dependent RNA polymerase and to nascent RNA.</text>
</comment>
<dbReference type="GO" id="GO:0003700">
    <property type="term" value="F:DNA-binding transcription factor activity"/>
    <property type="evidence" value="ECO:0007669"/>
    <property type="project" value="InterPro"/>
</dbReference>
<evidence type="ECO:0000256" key="4">
    <source>
        <dbReference type="ARBA" id="ARBA00022884"/>
    </source>
</evidence>
<dbReference type="PATRIC" id="fig|1618676.3.peg.504"/>
<dbReference type="InterPro" id="IPR025249">
    <property type="entry name" value="TF_NusA_KH_1st"/>
</dbReference>
<evidence type="ECO:0000256" key="6">
    <source>
        <dbReference type="ARBA" id="ARBA00023163"/>
    </source>
</evidence>
<protein>
    <recommendedName>
        <fullName evidence="7">Transcription termination/antitermination protein NusA</fullName>
    </recommendedName>
</protein>
<dbReference type="GO" id="GO:0006353">
    <property type="term" value="P:DNA-templated transcription termination"/>
    <property type="evidence" value="ECO:0007669"/>
    <property type="project" value="UniProtKB-UniRule"/>
</dbReference>
<keyword evidence="6 7" id="KW-0804">Transcription</keyword>
<dbReference type="InterPro" id="IPR003029">
    <property type="entry name" value="S1_domain"/>
</dbReference>
<dbReference type="Pfam" id="PF13184">
    <property type="entry name" value="KH_NusA_1st"/>
    <property type="match status" value="1"/>
</dbReference>
<proteinExistence type="inferred from homology"/>
<dbReference type="CDD" id="cd04455">
    <property type="entry name" value="S1_NusA"/>
    <property type="match status" value="1"/>
</dbReference>
<comment type="subcellular location">
    <subcellularLocation>
        <location evidence="7">Cytoplasm</location>
    </subcellularLocation>
</comment>
<dbReference type="InterPro" id="IPR009019">
    <property type="entry name" value="KH_sf_prok-type"/>
</dbReference>
<dbReference type="SMART" id="SM00316">
    <property type="entry name" value="S1"/>
    <property type="match status" value="1"/>
</dbReference>
<evidence type="ECO:0000256" key="7">
    <source>
        <dbReference type="HAMAP-Rule" id="MF_00945"/>
    </source>
</evidence>
<dbReference type="AlphaFoldDB" id="A0A0G1XJG4"/>
<keyword evidence="2 7" id="KW-0963">Cytoplasm</keyword>
<dbReference type="SUPFAM" id="SSF69705">
    <property type="entry name" value="Transcription factor NusA, N-terminal domain"/>
    <property type="match status" value="1"/>
</dbReference>
<dbReference type="GO" id="GO:0003723">
    <property type="term" value="F:RNA binding"/>
    <property type="evidence" value="ECO:0007669"/>
    <property type="project" value="UniProtKB-UniRule"/>
</dbReference>
<dbReference type="InterPro" id="IPR004087">
    <property type="entry name" value="KH_dom"/>
</dbReference>
<feature type="domain" description="S1 motif" evidence="9">
    <location>
        <begin position="167"/>
        <end position="231"/>
    </location>
</feature>
<feature type="region of interest" description="Disordered" evidence="8">
    <location>
        <begin position="378"/>
        <end position="465"/>
    </location>
</feature>
<comment type="caution">
    <text evidence="10">The sequence shown here is derived from an EMBL/GenBank/DDBJ whole genome shotgun (WGS) entry which is preliminary data.</text>
</comment>
<dbReference type="Pfam" id="PF00575">
    <property type="entry name" value="S1"/>
    <property type="match status" value="1"/>
</dbReference>
<evidence type="ECO:0000259" key="9">
    <source>
        <dbReference type="PROSITE" id="PS50126"/>
    </source>
</evidence>
<evidence type="ECO:0000313" key="10">
    <source>
        <dbReference type="EMBL" id="KKW31091.1"/>
    </source>
</evidence>
<comment type="similarity">
    <text evidence="7">Belongs to the NusA family.</text>
</comment>
<dbReference type="InterPro" id="IPR058582">
    <property type="entry name" value="KH_NusA_2nd"/>
</dbReference>
<dbReference type="Gene3D" id="2.40.50.140">
    <property type="entry name" value="Nucleic acid-binding proteins"/>
    <property type="match status" value="1"/>
</dbReference>
<evidence type="ECO:0000256" key="8">
    <source>
        <dbReference type="SAM" id="MobiDB-lite"/>
    </source>
</evidence>
<dbReference type="Proteomes" id="UP000034445">
    <property type="component" value="Unassembled WGS sequence"/>
</dbReference>
<sequence>MALFDLKTLNSALEELQQERGISRESVIDALATALAAAYRREYGKRGQIIRATMNPETGDVEFRQAKIVVDKTLVRGPEEAEEEDSSRRSEAEADHRSRFNPEQHIMIEDARRIKRDAVLDEEISFPLESKEDFGRIAAQAAKQVIMQKVREAERASIISEYGQREGEIITGHVQRFERGNLYVDLGRATAILPYDEQIPGERYRQGERVRALLLRVDEGVRGTFIRLSRSHPHFLTKLFETEVPEMASHVVEVKGIVREPGSRAKIAVFSNDDHVDPVGALVGQRGVRVAVVTSELGGEKIDVVEWSANPGDFVKEALKPAQVLGIELNEDDNRAVVHVAEDQQSLAIGRGGQNVRLAARLTGWKIDIRGVGGEQVATDTGETKAAVQPTSVEDVGGQPASAEGFGEARESAFDETKKEMGDDNEAADTGEGNIDPALQDRDVENEKVEEQQEEVATDKEKDAE</sequence>
<name>A0A0G1XJG4_9BACT</name>
<dbReference type="EMBL" id="LCRF01000023">
    <property type="protein sequence ID" value="KKW31091.1"/>
    <property type="molecule type" value="Genomic_DNA"/>
</dbReference>
<comment type="function">
    <text evidence="7">Participates in both transcription termination and antitermination.</text>
</comment>
<dbReference type="HAMAP" id="MF_00945_B">
    <property type="entry name" value="NusA_B"/>
    <property type="match status" value="1"/>
</dbReference>
<dbReference type="PROSITE" id="PS50084">
    <property type="entry name" value="KH_TYPE_1"/>
    <property type="match status" value="1"/>
</dbReference>